<dbReference type="PANTHER" id="PTHR30486">
    <property type="entry name" value="TWITCHING MOTILITY PROTEIN PILT"/>
    <property type="match status" value="1"/>
</dbReference>
<gene>
    <name evidence="3" type="ORF">CEE37_09590</name>
</gene>
<comment type="caution">
    <text evidence="3">The sequence shown here is derived from an EMBL/GenBank/DDBJ whole genome shotgun (WGS) entry which is preliminary data.</text>
</comment>
<evidence type="ECO:0000313" key="4">
    <source>
        <dbReference type="Proteomes" id="UP000319619"/>
    </source>
</evidence>
<feature type="domain" description="Bacterial type II secretion system protein E" evidence="2">
    <location>
        <begin position="194"/>
        <end position="208"/>
    </location>
</feature>
<dbReference type="PANTHER" id="PTHR30486:SF6">
    <property type="entry name" value="TYPE IV PILUS RETRACTATION ATPASE PILT"/>
    <property type="match status" value="1"/>
</dbReference>
<proteinExistence type="inferred from homology"/>
<dbReference type="Pfam" id="PF00437">
    <property type="entry name" value="T2SSE"/>
    <property type="match status" value="1"/>
</dbReference>
<dbReference type="NCBIfam" id="TIGR01420">
    <property type="entry name" value="pilT_fam"/>
    <property type="match status" value="1"/>
</dbReference>
<dbReference type="InterPro" id="IPR006321">
    <property type="entry name" value="PilT/PilU"/>
</dbReference>
<dbReference type="PROSITE" id="PS00662">
    <property type="entry name" value="T2SP_E"/>
    <property type="match status" value="1"/>
</dbReference>
<evidence type="ECO:0000256" key="1">
    <source>
        <dbReference type="ARBA" id="ARBA00006611"/>
    </source>
</evidence>
<dbReference type="EMBL" id="NJBN01000006">
    <property type="protein sequence ID" value="TKJ40139.1"/>
    <property type="molecule type" value="Genomic_DNA"/>
</dbReference>
<dbReference type="InterPro" id="IPR050921">
    <property type="entry name" value="T4SS_GSP_E_ATPase"/>
</dbReference>
<dbReference type="InterPro" id="IPR027417">
    <property type="entry name" value="P-loop_NTPase"/>
</dbReference>
<evidence type="ECO:0000313" key="3">
    <source>
        <dbReference type="EMBL" id="TKJ40139.1"/>
    </source>
</evidence>
<comment type="similarity">
    <text evidence="1">Belongs to the GSP E family.</text>
</comment>
<dbReference type="SMART" id="SM00382">
    <property type="entry name" value="AAA"/>
    <property type="match status" value="1"/>
</dbReference>
<dbReference type="CDD" id="cd01131">
    <property type="entry name" value="PilT"/>
    <property type="match status" value="1"/>
</dbReference>
<dbReference type="GO" id="GO:0005524">
    <property type="term" value="F:ATP binding"/>
    <property type="evidence" value="ECO:0007669"/>
    <property type="project" value="InterPro"/>
</dbReference>
<sequence>MNDINQLLNFSVEQDASDLHISTGSIPMIRVHGTMRKMKLPLMTQEVLERLVFPILEQSQRERLEEVKEIDFSYKLEKIARFRVNVFQQIQGMAAVFRTIPAEIKSFEELGLPQIMKELALRDRGLVLLTGPTGSGKSTTLATMVDHINEYKELHIITIEDPVEFFHESRNCLINQRELGASTHSFANALRAALREDPDVILVGEMRDLETIALALTAAETGHLVLATLHTSSAAKTIDRIIDIFPSSQKTQVRSMLAESLEAVIAQKLLPLKNASGRVAAMEVMVANIAVRNLIREDKIYQIPSVIQAGGKEGMQSLDQDLMRLLHKGTIDREVAKHIAENPKLFDVNLAG</sequence>
<dbReference type="Proteomes" id="UP000319619">
    <property type="component" value="Unassembled WGS sequence"/>
</dbReference>
<name>A0A532UZ30_UNCL8</name>
<dbReference type="Gene3D" id="3.40.50.300">
    <property type="entry name" value="P-loop containing nucleotide triphosphate hydrolases"/>
    <property type="match status" value="1"/>
</dbReference>
<dbReference type="InterPro" id="IPR003593">
    <property type="entry name" value="AAA+_ATPase"/>
</dbReference>
<dbReference type="SUPFAM" id="SSF52540">
    <property type="entry name" value="P-loop containing nucleoside triphosphate hydrolases"/>
    <property type="match status" value="1"/>
</dbReference>
<dbReference type="AlphaFoldDB" id="A0A532UZ30"/>
<dbReference type="InterPro" id="IPR001482">
    <property type="entry name" value="T2SS/T4SS_dom"/>
</dbReference>
<evidence type="ECO:0000259" key="2">
    <source>
        <dbReference type="PROSITE" id="PS00662"/>
    </source>
</evidence>
<dbReference type="GO" id="GO:0016887">
    <property type="term" value="F:ATP hydrolysis activity"/>
    <property type="evidence" value="ECO:0007669"/>
    <property type="project" value="InterPro"/>
</dbReference>
<reference evidence="3 4" key="1">
    <citation type="submission" date="2017-06" db="EMBL/GenBank/DDBJ databases">
        <title>Novel microbial phyla capable of carbon fixation and sulfur reduction in deep-sea sediments.</title>
        <authorList>
            <person name="Huang J."/>
            <person name="Baker B."/>
            <person name="Wang Y."/>
        </authorList>
    </citation>
    <scope>NUCLEOTIDE SEQUENCE [LARGE SCALE GENOMIC DNA]</scope>
    <source>
        <strain evidence="3">B3_LCP</strain>
    </source>
</reference>
<protein>
    <submittedName>
        <fullName evidence="3">Twitching motility protein PilT</fullName>
    </submittedName>
</protein>
<accession>A0A532UZ30</accession>
<dbReference type="Gene3D" id="3.30.450.90">
    <property type="match status" value="1"/>
</dbReference>
<organism evidence="3 4">
    <name type="scientific">candidate division LCP-89 bacterium B3_LCP</name>
    <dbReference type="NCBI Taxonomy" id="2012998"/>
    <lineage>
        <taxon>Bacteria</taxon>
        <taxon>Pseudomonadati</taxon>
        <taxon>Bacteria division LCP-89</taxon>
    </lineage>
</organism>